<dbReference type="SUPFAM" id="SSF53686">
    <property type="entry name" value="Tryptophan synthase beta subunit-like PLP-dependent enzymes"/>
    <property type="match status" value="1"/>
</dbReference>
<evidence type="ECO:0000313" key="5">
    <source>
        <dbReference type="Proteomes" id="UP000295781"/>
    </source>
</evidence>
<gene>
    <name evidence="4" type="primary">cysM</name>
    <name evidence="4" type="ORF">SOCEGT47_016670</name>
</gene>
<organism evidence="4 5">
    <name type="scientific">Sorangium cellulosum</name>
    <name type="common">Polyangium cellulosum</name>
    <dbReference type="NCBI Taxonomy" id="56"/>
    <lineage>
        <taxon>Bacteria</taxon>
        <taxon>Pseudomonadati</taxon>
        <taxon>Myxococcota</taxon>
        <taxon>Polyangia</taxon>
        <taxon>Polyangiales</taxon>
        <taxon>Polyangiaceae</taxon>
        <taxon>Sorangium</taxon>
    </lineage>
</organism>
<dbReference type="PANTHER" id="PTHR10314">
    <property type="entry name" value="CYSTATHIONINE BETA-SYNTHASE"/>
    <property type="match status" value="1"/>
</dbReference>
<dbReference type="GO" id="GO:1901605">
    <property type="term" value="P:alpha-amino acid metabolic process"/>
    <property type="evidence" value="ECO:0007669"/>
    <property type="project" value="UniProtKB-ARBA"/>
</dbReference>
<evidence type="ECO:0000313" key="4">
    <source>
        <dbReference type="EMBL" id="AUX21188.1"/>
    </source>
</evidence>
<comment type="cofactor">
    <cofactor evidence="1">
        <name>pyridoxal 5'-phosphate</name>
        <dbReference type="ChEBI" id="CHEBI:597326"/>
    </cofactor>
</comment>
<sequence>MTAGRPGDARAGVVASVLDTIGDTPIVALDRLCRGREGSILLKLETRNPGLSKKDRIAVAMVRAARRAGALRPGQPVVELTSGNTGAGLAIACAILGHPFVAVMSAGNSIERARMMMALGAEVVLVPQHPGSARGVVSGRDLELVEERARAIVVERGAYRTDQFEMEANVAAHEHGTGAEILSQTGGRVSAFVDFVGTGGTFTGVARALKRALPAIRTYVVEPATAPLLAGGEVTDQRHRIQGGGYSRELSLLDRALCDGYLTVSDEEAIDAARRLARIEGIFGGFSTGANVAAAEKLLAGPHRGETVVCLACDSGLKYLSTDLYP</sequence>
<dbReference type="OrthoDB" id="9805733at2"/>
<protein>
    <submittedName>
        <fullName evidence="4">Cysteine synthase</fullName>
    </submittedName>
</protein>
<dbReference type="InterPro" id="IPR050214">
    <property type="entry name" value="Cys_Synth/Cystath_Beta-Synth"/>
</dbReference>
<name>A0A4P2PXD2_SORCE</name>
<dbReference type="Pfam" id="PF00291">
    <property type="entry name" value="PALP"/>
    <property type="match status" value="1"/>
</dbReference>
<dbReference type="Proteomes" id="UP000295781">
    <property type="component" value="Chromosome"/>
</dbReference>
<feature type="domain" description="Tryptophan synthase beta chain-like PALP" evidence="3">
    <location>
        <begin position="18"/>
        <end position="314"/>
    </location>
</feature>
<evidence type="ECO:0000256" key="2">
    <source>
        <dbReference type="ARBA" id="ARBA00022898"/>
    </source>
</evidence>
<keyword evidence="2" id="KW-0663">Pyridoxal phosphate</keyword>
<dbReference type="RefSeq" id="WP_129346541.1">
    <property type="nucleotide sequence ID" value="NZ_CP012670.1"/>
</dbReference>
<dbReference type="CDD" id="cd01561">
    <property type="entry name" value="CBS_like"/>
    <property type="match status" value="1"/>
</dbReference>
<reference evidence="4 5" key="1">
    <citation type="submission" date="2015-09" db="EMBL/GenBank/DDBJ databases">
        <title>Sorangium comparison.</title>
        <authorList>
            <person name="Zaburannyi N."/>
            <person name="Bunk B."/>
            <person name="Overmann J."/>
            <person name="Mueller R."/>
        </authorList>
    </citation>
    <scope>NUCLEOTIDE SEQUENCE [LARGE SCALE GENOMIC DNA]</scope>
    <source>
        <strain evidence="4 5">So ceGT47</strain>
    </source>
</reference>
<evidence type="ECO:0000256" key="1">
    <source>
        <dbReference type="ARBA" id="ARBA00001933"/>
    </source>
</evidence>
<accession>A0A4P2PXD2</accession>
<proteinExistence type="predicted"/>
<dbReference type="InterPro" id="IPR001926">
    <property type="entry name" value="TrpB-like_PALP"/>
</dbReference>
<dbReference type="Gene3D" id="3.40.50.1100">
    <property type="match status" value="2"/>
</dbReference>
<evidence type="ECO:0000259" key="3">
    <source>
        <dbReference type="Pfam" id="PF00291"/>
    </source>
</evidence>
<dbReference type="AlphaFoldDB" id="A0A4P2PXD2"/>
<dbReference type="InterPro" id="IPR036052">
    <property type="entry name" value="TrpB-like_PALP_sf"/>
</dbReference>
<dbReference type="EMBL" id="CP012670">
    <property type="protein sequence ID" value="AUX21188.1"/>
    <property type="molecule type" value="Genomic_DNA"/>
</dbReference>